<evidence type="ECO:0000313" key="2">
    <source>
        <dbReference type="Proteomes" id="UP001145094"/>
    </source>
</evidence>
<organism evidence="1 2">
    <name type="scientific">Sellimonas catena</name>
    <dbReference type="NCBI Taxonomy" id="2994035"/>
    <lineage>
        <taxon>Bacteria</taxon>
        <taxon>Bacillati</taxon>
        <taxon>Bacillota</taxon>
        <taxon>Clostridia</taxon>
        <taxon>Lachnospirales</taxon>
        <taxon>Lachnospiraceae</taxon>
        <taxon>Sellimonas</taxon>
    </lineage>
</organism>
<evidence type="ECO:0000313" key="1">
    <source>
        <dbReference type="EMBL" id="GLG90425.1"/>
    </source>
</evidence>
<proteinExistence type="predicted"/>
<reference evidence="1" key="2">
    <citation type="submission" date="2022-11" db="EMBL/GenBank/DDBJ databases">
        <title>Draft genome sequence of Sellimonas catena strain 18CBH55.</title>
        <authorList>
            <person name="Hisatomi A."/>
            <person name="Ohkuma M."/>
            <person name="Sakamoto M."/>
        </authorList>
    </citation>
    <scope>NUCLEOTIDE SEQUENCE</scope>
    <source>
        <strain evidence="1">18CBH55</strain>
    </source>
</reference>
<protein>
    <recommendedName>
        <fullName evidence="3">PcfJ-like protein</fullName>
    </recommendedName>
</protein>
<gene>
    <name evidence="1" type="ORF">Selli2_18520</name>
</gene>
<sequence length="710" mass="83573">MKKKAIEKIPYFGLEKISRKKQAKYIGVTGIKIIGHEKHLFLEVYRNQKESKDTPLVRIVLTKKDFGTYRPESGEWTRQYIRSGNNNNGRMIWNSVGDSLYWEEMEKENILQSPEDLERIKKFCGTTVWREEGWWEYIDRRQSDIATEVRRKAERRKYQRRQEALKDRIAHTKELPEKKILDRADTVYFHSEHYLYYKKHGCWAKIACSKCGGVTDARWKSGISYESQFQTRTEEPREGRYGTCPMCGAHGLYKCQGEVKGEHSRKIHLFLGQRYKENGMVMRYVQVEKSWILGLICGEKGTEMYNACEKLSGVEIARAYFEPGKKMQIDYQKHNPYLGEDFWDDCNLCGMNNITINAAPIMPETYEEMEGTMFQYSALQEYVKCVGDVNPIDYLERYSHTPQIEVLVKMGLIGVVENLVKCYYGIVENAHASRPDVFLGIRKERVKQLIRKKGDVEILKVMQMEKRFGQNWTDDQIEQLKETGLSSVQVDRATKYMTLQKLLNRIEKYAGCQYGTECSRAKARIRNVATTYVDYLEMREDLGYDLNNTVYQYPRNLDEAHHKMVMEINKEKAEARLREVARLYPDIRKSYRSLRKKYFYEDEKYLIRPARSAEEIVMEGRILHHCVGGDGYLNRHNTGQTYILMVRLKDEPEIPYITVEIDAKYPRIIQWYGEFDKKPDEKNMQVWLNAWLMKLKTGTLTEEMETAAIA</sequence>
<reference evidence="1" key="3">
    <citation type="journal article" date="2023" name="Int. J. Syst. Evol. Microbiol.">
        <title>Sellimonas catena sp. nov., isolated from human faeces.</title>
        <authorList>
            <person name="Hisatomi A."/>
            <person name="Ohkuma M."/>
            <person name="Sakamoto M."/>
        </authorList>
    </citation>
    <scope>NUCLEOTIDE SEQUENCE</scope>
    <source>
        <strain evidence="1">18CBH55</strain>
    </source>
</reference>
<evidence type="ECO:0008006" key="3">
    <source>
        <dbReference type="Google" id="ProtNLM"/>
    </source>
</evidence>
<dbReference type="AlphaFoldDB" id="A0A9W6FG15"/>
<comment type="caution">
    <text evidence="1">The sequence shown here is derived from an EMBL/GenBank/DDBJ whole genome shotgun (WGS) entry which is preliminary data.</text>
</comment>
<name>A0A9W6FG15_9FIRM</name>
<dbReference type="EMBL" id="BSCH01000011">
    <property type="protein sequence ID" value="GLG90425.1"/>
    <property type="molecule type" value="Genomic_DNA"/>
</dbReference>
<dbReference type="Proteomes" id="UP001145094">
    <property type="component" value="Unassembled WGS sequence"/>
</dbReference>
<accession>A0A9W6FG15</accession>
<dbReference type="RefSeq" id="WP_281845281.1">
    <property type="nucleotide sequence ID" value="NZ_BSCH01000011.1"/>
</dbReference>
<reference evidence="1" key="1">
    <citation type="submission" date="2022-11" db="EMBL/GenBank/DDBJ databases">
        <title>Draft genome sequence of Sellimonas catena strain 18CBH55.</title>
        <authorList>
            <person name="Atsushi H."/>
            <person name="Moriya O."/>
            <person name="Mitsuo S."/>
        </authorList>
    </citation>
    <scope>NUCLEOTIDE SEQUENCE</scope>
    <source>
        <strain evidence="1">18CBH55</strain>
    </source>
</reference>
<dbReference type="InterPro" id="IPR025586">
    <property type="entry name" value="PcfJ"/>
</dbReference>
<dbReference type="Pfam" id="PF14284">
    <property type="entry name" value="PcfJ"/>
    <property type="match status" value="1"/>
</dbReference>